<dbReference type="PROSITE" id="PS50195">
    <property type="entry name" value="PX"/>
    <property type="match status" value="1"/>
</dbReference>
<feature type="domain" description="PX" evidence="6">
    <location>
        <begin position="131"/>
        <end position="238"/>
    </location>
</feature>
<evidence type="ECO:0000256" key="5">
    <source>
        <dbReference type="ARBA" id="ARBA00023136"/>
    </source>
</evidence>
<dbReference type="EMBL" id="JASPKY010000834">
    <property type="protein sequence ID" value="KAK9681210.1"/>
    <property type="molecule type" value="Genomic_DNA"/>
</dbReference>
<dbReference type="GO" id="GO:0006886">
    <property type="term" value="P:intracellular protein transport"/>
    <property type="evidence" value="ECO:0007669"/>
    <property type="project" value="TreeGrafter"/>
</dbReference>
<dbReference type="Pfam" id="PF19566">
    <property type="entry name" value="Snx8_BAR_dom"/>
    <property type="match status" value="1"/>
</dbReference>
<dbReference type="InterPro" id="IPR036871">
    <property type="entry name" value="PX_dom_sf"/>
</dbReference>
<dbReference type="Gene3D" id="1.10.238.10">
    <property type="entry name" value="EF-hand"/>
    <property type="match status" value="1"/>
</dbReference>
<dbReference type="InterPro" id="IPR001683">
    <property type="entry name" value="PX_dom"/>
</dbReference>
<comment type="caution">
    <text evidence="7">The sequence shown here is derived from an EMBL/GenBank/DDBJ whole genome shotgun (WGS) entry which is preliminary data.</text>
</comment>
<dbReference type="PANTHER" id="PTHR46571">
    <property type="entry name" value="SORTING NEXIN-8"/>
    <property type="match status" value="1"/>
</dbReference>
<evidence type="ECO:0000256" key="2">
    <source>
        <dbReference type="ARBA" id="ARBA00010883"/>
    </source>
</evidence>
<sequence>MTTDFSAGSIPVTYREVYAICSHNDEPIHKDVYQKLLAQCKLSSDVLKVIWNLVGPVEGTVTRTNLYKTLALVAWAQHGKKPSNKLFETFSGKEYPIPQLGDLSPVKNLKIYHSLQKNPAVLGLSYLDITQLDTINVELAPEKKGIFLKHSEYIVTSQRCNSKVTRRYNDFVALYELLLSRFPYRIIPRLPPKRIVSDAHFLESRRRGLHRWLTLISRHPAICYDGLLMFFLTDQGTDVQYRIRDIFRRAPDEFMTSDHAANAKDYLPKDCSEFASNREQVRSLVHIIGKMKLLADSDVERGLACAKDTEVLSHQFKALGTINIGQISSTKWPIMQKGFTDISRDLNSLWNKTEQHATLEQITVCERLDLLLDVLVGHRDLCERLEKGLAQDHQTALAKMLSLKKRKIQGVIRGADPDTVEQLETKMLMQENVITNMELRSDFSIYCVHMETQLVHAYLETLSSILSSLISLRMRSHTELANIWKQAIPTAERYLSVDQNIQKSNGSS</sequence>
<protein>
    <submittedName>
        <fullName evidence="7">PX domain</fullName>
    </submittedName>
</protein>
<evidence type="ECO:0000259" key="6">
    <source>
        <dbReference type="PROSITE" id="PS50195"/>
    </source>
</evidence>
<comment type="subcellular location">
    <subcellularLocation>
        <location evidence="1">Membrane</location>
        <topology evidence="1">Peripheral membrane protein</topology>
        <orientation evidence="1">Cytoplasmic side</orientation>
    </subcellularLocation>
</comment>
<dbReference type="Gene3D" id="3.30.1520.10">
    <property type="entry name" value="Phox-like domain"/>
    <property type="match status" value="1"/>
</dbReference>
<organism evidence="7 8">
    <name type="scientific">Popillia japonica</name>
    <name type="common">Japanese beetle</name>
    <dbReference type="NCBI Taxonomy" id="7064"/>
    <lineage>
        <taxon>Eukaryota</taxon>
        <taxon>Metazoa</taxon>
        <taxon>Ecdysozoa</taxon>
        <taxon>Arthropoda</taxon>
        <taxon>Hexapoda</taxon>
        <taxon>Insecta</taxon>
        <taxon>Pterygota</taxon>
        <taxon>Neoptera</taxon>
        <taxon>Endopterygota</taxon>
        <taxon>Coleoptera</taxon>
        <taxon>Polyphaga</taxon>
        <taxon>Scarabaeiformia</taxon>
        <taxon>Scarabaeidae</taxon>
        <taxon>Rutelinae</taxon>
        <taxon>Popillia</taxon>
    </lineage>
</organism>
<dbReference type="Pfam" id="PF00787">
    <property type="entry name" value="PX"/>
    <property type="match status" value="1"/>
</dbReference>
<dbReference type="PANTHER" id="PTHR46571:SF1">
    <property type="entry name" value="SORTING NEXIN-8"/>
    <property type="match status" value="1"/>
</dbReference>
<dbReference type="InterPro" id="IPR045734">
    <property type="entry name" value="Snx8_BAR_dom"/>
</dbReference>
<dbReference type="Proteomes" id="UP001458880">
    <property type="component" value="Unassembled WGS sequence"/>
</dbReference>
<gene>
    <name evidence="7" type="ORF">QE152_g38494</name>
</gene>
<reference evidence="7 8" key="1">
    <citation type="journal article" date="2024" name="BMC Genomics">
        <title>De novo assembly and annotation of Popillia japonica's genome with initial clues to its potential as an invasive pest.</title>
        <authorList>
            <person name="Cucini C."/>
            <person name="Boschi S."/>
            <person name="Funari R."/>
            <person name="Cardaioli E."/>
            <person name="Iannotti N."/>
            <person name="Marturano G."/>
            <person name="Paoli F."/>
            <person name="Bruttini M."/>
            <person name="Carapelli A."/>
            <person name="Frati F."/>
            <person name="Nardi F."/>
        </authorList>
    </citation>
    <scope>NUCLEOTIDE SEQUENCE [LARGE SCALE GENOMIC DNA]</scope>
    <source>
        <strain evidence="7">DMR45628</strain>
    </source>
</reference>
<keyword evidence="3" id="KW-0813">Transport</keyword>
<proteinExistence type="inferred from homology"/>
<keyword evidence="4" id="KW-0653">Protein transport</keyword>
<dbReference type="AlphaFoldDB" id="A0AAW1HWB3"/>
<evidence type="ECO:0000313" key="8">
    <source>
        <dbReference type="Proteomes" id="UP001458880"/>
    </source>
</evidence>
<dbReference type="GO" id="GO:0005829">
    <property type="term" value="C:cytosol"/>
    <property type="evidence" value="ECO:0007669"/>
    <property type="project" value="GOC"/>
</dbReference>
<keyword evidence="8" id="KW-1185">Reference proteome</keyword>
<dbReference type="GO" id="GO:0031901">
    <property type="term" value="C:early endosome membrane"/>
    <property type="evidence" value="ECO:0007669"/>
    <property type="project" value="TreeGrafter"/>
</dbReference>
<evidence type="ECO:0000256" key="4">
    <source>
        <dbReference type="ARBA" id="ARBA00022927"/>
    </source>
</evidence>
<dbReference type="InterPro" id="IPR028662">
    <property type="entry name" value="SNX8/Mvp1"/>
</dbReference>
<keyword evidence="5" id="KW-0472">Membrane</keyword>
<dbReference type="GO" id="GO:0034498">
    <property type="term" value="P:early endosome to Golgi transport"/>
    <property type="evidence" value="ECO:0007669"/>
    <property type="project" value="TreeGrafter"/>
</dbReference>
<dbReference type="GO" id="GO:0035091">
    <property type="term" value="F:phosphatidylinositol binding"/>
    <property type="evidence" value="ECO:0007669"/>
    <property type="project" value="InterPro"/>
</dbReference>
<evidence type="ECO:0000256" key="1">
    <source>
        <dbReference type="ARBA" id="ARBA00004287"/>
    </source>
</evidence>
<dbReference type="CDD" id="cd06866">
    <property type="entry name" value="PX_SNX8_Mvp1p_like"/>
    <property type="match status" value="1"/>
</dbReference>
<evidence type="ECO:0000256" key="3">
    <source>
        <dbReference type="ARBA" id="ARBA00022448"/>
    </source>
</evidence>
<comment type="similarity">
    <text evidence="2">Belongs to the sorting nexin family.</text>
</comment>
<dbReference type="InterPro" id="IPR035704">
    <property type="entry name" value="SNX8/Mvp1_PX"/>
</dbReference>
<name>A0AAW1HWB3_POPJA</name>
<dbReference type="SUPFAM" id="SSF64268">
    <property type="entry name" value="PX domain"/>
    <property type="match status" value="1"/>
</dbReference>
<accession>A0AAW1HWB3</accession>
<dbReference type="SMART" id="SM00312">
    <property type="entry name" value="PX"/>
    <property type="match status" value="1"/>
</dbReference>
<evidence type="ECO:0000313" key="7">
    <source>
        <dbReference type="EMBL" id="KAK9681210.1"/>
    </source>
</evidence>